<evidence type="ECO:0000313" key="8">
    <source>
        <dbReference type="EMBL" id="KJN28131.1"/>
    </source>
</evidence>
<evidence type="ECO:0000256" key="4">
    <source>
        <dbReference type="RuleBase" id="RU361153"/>
    </source>
</evidence>
<dbReference type="Pfam" id="PF00150">
    <property type="entry name" value="Cellulase"/>
    <property type="match status" value="1"/>
</dbReference>
<evidence type="ECO:0000256" key="2">
    <source>
        <dbReference type="ARBA" id="ARBA00022801"/>
    </source>
</evidence>
<dbReference type="PANTHER" id="PTHR31297">
    <property type="entry name" value="GLUCAN ENDO-1,6-BETA-GLUCOSIDASE B"/>
    <property type="match status" value="1"/>
</dbReference>
<dbReference type="OrthoDB" id="6560842at2"/>
<dbReference type="PANTHER" id="PTHR31297:SF17">
    <property type="entry name" value="ENDOGLUCANASE"/>
    <property type="match status" value="1"/>
</dbReference>
<dbReference type="EMBL" id="JZYX01000015">
    <property type="protein sequence ID" value="KJN28131.1"/>
    <property type="molecule type" value="Genomic_DNA"/>
</dbReference>
<dbReference type="Proteomes" id="UP000033352">
    <property type="component" value="Unassembled WGS sequence"/>
</dbReference>
<evidence type="ECO:0000256" key="1">
    <source>
        <dbReference type="ARBA" id="ARBA00022729"/>
    </source>
</evidence>
<evidence type="ECO:0000256" key="6">
    <source>
        <dbReference type="SAM" id="SignalP"/>
    </source>
</evidence>
<keyword evidence="3 4" id="KW-0326">Glycosidase</keyword>
<name>A0A0F1B174_9ENTR</name>
<evidence type="ECO:0000313" key="9">
    <source>
        <dbReference type="Proteomes" id="UP000033352"/>
    </source>
</evidence>
<evidence type="ECO:0000256" key="3">
    <source>
        <dbReference type="ARBA" id="ARBA00023295"/>
    </source>
</evidence>
<proteinExistence type="inferred from homology"/>
<dbReference type="GO" id="GO:0005576">
    <property type="term" value="C:extracellular region"/>
    <property type="evidence" value="ECO:0007669"/>
    <property type="project" value="TreeGrafter"/>
</dbReference>
<feature type="chain" id="PRO_5002448977" evidence="6">
    <location>
        <begin position="20"/>
        <end position="362"/>
    </location>
</feature>
<dbReference type="InterPro" id="IPR017853">
    <property type="entry name" value="GH"/>
</dbReference>
<dbReference type="InterPro" id="IPR001547">
    <property type="entry name" value="Glyco_hydro_5"/>
</dbReference>
<comment type="similarity">
    <text evidence="4">Belongs to the glycosyl hydrolase 5 (cellulase A) family.</text>
</comment>
<accession>A0A0F1B174</accession>
<dbReference type="GO" id="GO:0009251">
    <property type="term" value="P:glucan catabolic process"/>
    <property type="evidence" value="ECO:0007669"/>
    <property type="project" value="TreeGrafter"/>
</dbReference>
<dbReference type="RefSeq" id="WP_045285324.1">
    <property type="nucleotide sequence ID" value="NZ_JZYX01000015.1"/>
</dbReference>
<gene>
    <name evidence="8" type="ORF">SS37_08865</name>
</gene>
<evidence type="ECO:0000259" key="7">
    <source>
        <dbReference type="Pfam" id="PF00150"/>
    </source>
</evidence>
<sequence>MLKPLIATALMIFSGWAIAAEPPLTAARYAQQLGVGMDVDWARTERGIREFDPLVVRDFRAKGITHVRIRVADEPTEARLIHLRKLVEACEQYGVIPIIAYQADEYKNDPKADNEKEAINWWIAVAHYFGQSFPLLGFDLIYEPADKLNHNLASLNHVYEKSIKAIHDIDPQRMIFIAPRLRAAPEDLTSLKLPAHSQSYLLAEWHIFPWGPLKNNGKYPWTSGTAAEKAAIHSRITTALRWQQKTGHVSWVGGWGVGESNRFTPTASQMAFATFMACELQKAKIPYAINADFQFYDGEEGAWRPAPEPLLQAMIAPVCEKPGEKPGHHAVKPAARDAEHVKPAAASTVKLAAPSASSAGPN</sequence>
<reference evidence="8 9" key="1">
    <citation type="submission" date="2015-03" db="EMBL/GenBank/DDBJ databases">
        <authorList>
            <person name="McCorrison J."/>
            <person name="Sanka R."/>
            <person name="Adams M."/>
            <person name="Brinkac L."/>
            <person name="Nierman W."/>
            <person name="Sutton G."/>
            <person name="Nelson K."/>
            <person name="Kiedrowski L."/>
            <person name="Guerrero D."/>
            <person name="Bonomo R."/>
        </authorList>
    </citation>
    <scope>NUCLEOTIDE SEQUENCE [LARGE SCALE GENOMIC DNA]</scope>
    <source>
        <strain evidence="8 9">35699</strain>
    </source>
</reference>
<keyword evidence="1 6" id="KW-0732">Signal</keyword>
<dbReference type="AlphaFoldDB" id="A0A0F1B174"/>
<dbReference type="InterPro" id="IPR050386">
    <property type="entry name" value="Glycosyl_hydrolase_5"/>
</dbReference>
<comment type="caution">
    <text evidence="8">The sequence shown here is derived from an EMBL/GenBank/DDBJ whole genome shotgun (WGS) entry which is preliminary data.</text>
</comment>
<protein>
    <submittedName>
        <fullName evidence="8">Periplasmic protein</fullName>
    </submittedName>
</protein>
<dbReference type="GO" id="GO:0008422">
    <property type="term" value="F:beta-glucosidase activity"/>
    <property type="evidence" value="ECO:0007669"/>
    <property type="project" value="TreeGrafter"/>
</dbReference>
<feature type="domain" description="Glycoside hydrolase family 5" evidence="7">
    <location>
        <begin position="57"/>
        <end position="276"/>
    </location>
</feature>
<organism evidence="8 9">
    <name type="scientific">Enterobacter sichuanensis</name>
    <dbReference type="NCBI Taxonomy" id="2071710"/>
    <lineage>
        <taxon>Bacteria</taxon>
        <taxon>Pseudomonadati</taxon>
        <taxon>Pseudomonadota</taxon>
        <taxon>Gammaproteobacteria</taxon>
        <taxon>Enterobacterales</taxon>
        <taxon>Enterobacteriaceae</taxon>
        <taxon>Enterobacter</taxon>
        <taxon>Enterobacter cloacae complex</taxon>
    </lineage>
</organism>
<dbReference type="Gene3D" id="3.20.20.80">
    <property type="entry name" value="Glycosidases"/>
    <property type="match status" value="1"/>
</dbReference>
<evidence type="ECO:0000256" key="5">
    <source>
        <dbReference type="SAM" id="MobiDB-lite"/>
    </source>
</evidence>
<dbReference type="SUPFAM" id="SSF51445">
    <property type="entry name" value="(Trans)glycosidases"/>
    <property type="match status" value="1"/>
</dbReference>
<dbReference type="GO" id="GO:0009986">
    <property type="term" value="C:cell surface"/>
    <property type="evidence" value="ECO:0007669"/>
    <property type="project" value="TreeGrafter"/>
</dbReference>
<keyword evidence="2 4" id="KW-0378">Hydrolase</keyword>
<feature type="region of interest" description="Disordered" evidence="5">
    <location>
        <begin position="322"/>
        <end position="362"/>
    </location>
</feature>
<feature type="signal peptide" evidence="6">
    <location>
        <begin position="1"/>
        <end position="19"/>
    </location>
</feature>